<accession>X0UJV2</accession>
<sequence length="207" mass="21583">VSKRGRELKRDIEASFCSLNPSVAGSASVARKSAGIGAWLASNTSHGDSGSAGGWNNGTGIVDAPTTGDPRALTETLFKGVIADVWAAGGDPSTVIVNSGQKQVISGFGGIATLYRDTGQSKSQASIMGAADLYISDFGEHKVIADRFAPTTTCYVLDMEYFGSKVLQPMKVEDLAKTGHANRKQLSTELTLCSKNEDASGGIFDLS</sequence>
<evidence type="ECO:0008006" key="2">
    <source>
        <dbReference type="Google" id="ProtNLM"/>
    </source>
</evidence>
<name>X0UJV2_9ZZZZ</name>
<protein>
    <recommendedName>
        <fullName evidence="2">Bacteriophage Mu GpT domain-containing protein</fullName>
    </recommendedName>
</protein>
<reference evidence="1" key="1">
    <citation type="journal article" date="2014" name="Front. Microbiol.">
        <title>High frequency of phylogenetically diverse reductive dehalogenase-homologous genes in deep subseafloor sedimentary metagenomes.</title>
        <authorList>
            <person name="Kawai M."/>
            <person name="Futagami T."/>
            <person name="Toyoda A."/>
            <person name="Takaki Y."/>
            <person name="Nishi S."/>
            <person name="Hori S."/>
            <person name="Arai W."/>
            <person name="Tsubouchi T."/>
            <person name="Morono Y."/>
            <person name="Uchiyama I."/>
            <person name="Ito T."/>
            <person name="Fujiyama A."/>
            <person name="Inagaki F."/>
            <person name="Takami H."/>
        </authorList>
    </citation>
    <scope>NUCLEOTIDE SEQUENCE</scope>
    <source>
        <strain evidence="1">Expedition CK06-06</strain>
    </source>
</reference>
<dbReference type="Pfam" id="PF17236">
    <property type="entry name" value="SU10_MCP"/>
    <property type="match status" value="1"/>
</dbReference>
<dbReference type="InterPro" id="IPR035198">
    <property type="entry name" value="SU10_MCP"/>
</dbReference>
<comment type="caution">
    <text evidence="1">The sequence shown here is derived from an EMBL/GenBank/DDBJ whole genome shotgun (WGS) entry which is preliminary data.</text>
</comment>
<organism evidence="1">
    <name type="scientific">marine sediment metagenome</name>
    <dbReference type="NCBI Taxonomy" id="412755"/>
    <lineage>
        <taxon>unclassified sequences</taxon>
        <taxon>metagenomes</taxon>
        <taxon>ecological metagenomes</taxon>
    </lineage>
</organism>
<evidence type="ECO:0000313" key="1">
    <source>
        <dbReference type="EMBL" id="GAF99551.1"/>
    </source>
</evidence>
<proteinExistence type="predicted"/>
<dbReference type="EMBL" id="BARS01028781">
    <property type="protein sequence ID" value="GAF99551.1"/>
    <property type="molecule type" value="Genomic_DNA"/>
</dbReference>
<dbReference type="AlphaFoldDB" id="X0UJV2"/>
<feature type="non-terminal residue" evidence="1">
    <location>
        <position position="1"/>
    </location>
</feature>
<gene>
    <name evidence="1" type="ORF">S01H1_45076</name>
</gene>